<reference evidence="9" key="3">
    <citation type="submission" date="2023-12" db="EMBL/GenBank/DDBJ databases">
        <authorList>
            <person name="Sun Q."/>
            <person name="Inoue M."/>
        </authorList>
    </citation>
    <scope>NUCLEOTIDE SEQUENCE</scope>
    <source>
        <strain evidence="9">JCM 17664</strain>
    </source>
</reference>
<dbReference type="InterPro" id="IPR017896">
    <property type="entry name" value="4Fe4S_Fe-S-bd"/>
</dbReference>
<evidence type="ECO:0000259" key="7">
    <source>
        <dbReference type="PROSITE" id="PS51379"/>
    </source>
</evidence>
<comment type="caution">
    <text evidence="9">The sequence shown here is derived from an EMBL/GenBank/DDBJ whole genome shotgun (WGS) entry which is preliminary data.</text>
</comment>
<reference evidence="9" key="1">
    <citation type="journal article" date="2014" name="Int. J. Syst. Evol. Microbiol.">
        <title>Complete genome of a new Firmicutes species belonging to the dominant human colonic microbiota ('Ruminococcus bicirculans') reveals two chromosomes and a selective capacity to utilize plant glucans.</title>
        <authorList>
            <consortium name="NISC Comparative Sequencing Program"/>
            <person name="Wegmann U."/>
            <person name="Louis P."/>
            <person name="Goesmann A."/>
            <person name="Henrissat B."/>
            <person name="Duncan S.H."/>
            <person name="Flint H.J."/>
        </authorList>
    </citation>
    <scope>NUCLEOTIDE SEQUENCE</scope>
    <source>
        <strain evidence="9">JCM 17664</strain>
    </source>
</reference>
<keyword evidence="3" id="KW-0560">Oxidoreductase</keyword>
<keyword evidence="10" id="KW-1185">Reference proteome</keyword>
<keyword evidence="6" id="KW-0812">Transmembrane</keyword>
<feature type="transmembrane region" description="Helical" evidence="6">
    <location>
        <begin position="153"/>
        <end position="171"/>
    </location>
</feature>
<dbReference type="PANTHER" id="PTHR43255:SF1">
    <property type="entry name" value="IRON-SULFUR-BINDING OXIDOREDUCTASE FADF-RELATED"/>
    <property type="match status" value="1"/>
</dbReference>
<feature type="domain" description="4Fe-4S ferredoxin-type" evidence="7">
    <location>
        <begin position="324"/>
        <end position="354"/>
    </location>
</feature>
<proteinExistence type="predicted"/>
<feature type="transmembrane region" description="Helical" evidence="6">
    <location>
        <begin position="114"/>
        <end position="133"/>
    </location>
</feature>
<dbReference type="Gene3D" id="1.10.1060.10">
    <property type="entry name" value="Alpha-helical ferredoxin"/>
    <property type="match status" value="1"/>
</dbReference>
<organism evidence="9 10">
    <name type="scientific">Compostibacter hankyongensis</name>
    <dbReference type="NCBI Taxonomy" id="1007089"/>
    <lineage>
        <taxon>Bacteria</taxon>
        <taxon>Pseudomonadati</taxon>
        <taxon>Bacteroidota</taxon>
        <taxon>Chitinophagia</taxon>
        <taxon>Chitinophagales</taxon>
        <taxon>Chitinophagaceae</taxon>
        <taxon>Compostibacter</taxon>
    </lineage>
</organism>
<protein>
    <submittedName>
        <fullName evidence="9">(Fe-S)-binding protein</fullName>
    </submittedName>
</protein>
<dbReference type="InterPro" id="IPR017900">
    <property type="entry name" value="4Fe4S_Fe_S_CS"/>
</dbReference>
<keyword evidence="5" id="KW-0411">Iron-sulfur</keyword>
<dbReference type="SUPFAM" id="SSF103501">
    <property type="entry name" value="Respiratory nitrate reductase 1 gamma chain"/>
    <property type="match status" value="1"/>
</dbReference>
<keyword evidence="6" id="KW-0472">Membrane</keyword>
<keyword evidence="1" id="KW-0004">4Fe-4S</keyword>
<keyword evidence="2" id="KW-0479">Metal-binding</keyword>
<feature type="transmembrane region" description="Helical" evidence="6">
    <location>
        <begin position="72"/>
        <end position="93"/>
    </location>
</feature>
<keyword evidence="4" id="KW-0408">Iron</keyword>
<evidence type="ECO:0000256" key="6">
    <source>
        <dbReference type="SAM" id="Phobius"/>
    </source>
</evidence>
<dbReference type="InterPro" id="IPR036197">
    <property type="entry name" value="NarG-like_sf"/>
</dbReference>
<dbReference type="SUPFAM" id="SSF46548">
    <property type="entry name" value="alpha-helical ferredoxin"/>
    <property type="match status" value="1"/>
</dbReference>
<dbReference type="PANTHER" id="PTHR43255">
    <property type="entry name" value="IRON-SULFUR-BINDING OXIDOREDUCTASE FADF-RELATED-RELATED"/>
    <property type="match status" value="1"/>
</dbReference>
<feature type="transmembrane region" description="Helical" evidence="6">
    <location>
        <begin position="178"/>
        <end position="195"/>
    </location>
</feature>
<evidence type="ECO:0000313" key="8">
    <source>
        <dbReference type="EMBL" id="GAA4309359.1"/>
    </source>
</evidence>
<dbReference type="EMBL" id="BAABFN010000002">
    <property type="protein sequence ID" value="GAA4309359.1"/>
    <property type="molecule type" value="Genomic_DNA"/>
</dbReference>
<dbReference type="InterPro" id="IPR051460">
    <property type="entry name" value="HdrC_iron-sulfur_subunit"/>
</dbReference>
<dbReference type="Gene3D" id="1.20.950.20">
    <property type="entry name" value="Transmembrane di-heme cytochromes, Chain C"/>
    <property type="match status" value="1"/>
</dbReference>
<feature type="domain" description="4Fe-4S ferredoxin-type" evidence="7">
    <location>
        <begin position="260"/>
        <end position="291"/>
    </location>
</feature>
<feature type="transmembrane region" description="Helical" evidence="6">
    <location>
        <begin position="30"/>
        <end position="52"/>
    </location>
</feature>
<sequence length="398" mass="44692">MRSGSERQRWRNVLLLALGQKKMFRKWIPAVLHLLVYAGFLIINIEILEIVLDGILGTHRLFMVPMGGSYVLLIGFFEILAVLVILGCVFFLARRNILRIRRFHSPEMTRWPRSDANIILLAEIVLMLLFLTMNAADQAAQRTTNPGLRTGTFPVSGLLATLFGGWSASALRALERTCWWLHIAGVLAFLNYLPYSKHLHIILAFPAAYYKRLTPSGEMTNMPAVQREVKLMLDPSAAADSASDALPAKFGARDVADLSRKNLMDAYSCTECGRCTAACPASQTGKRLSPRKIMMDTRDRLETLGKTSRDASPPQDQEKLLLDGYISAEELNACTSCSACVKECPIGLDPLDIILQLRRYLVMEESRAPAAWNDMFGNIENNRAPWKFSPDEREQWIN</sequence>
<dbReference type="PROSITE" id="PS51379">
    <property type="entry name" value="4FE4S_FER_2"/>
    <property type="match status" value="2"/>
</dbReference>
<dbReference type="PROSITE" id="PS00198">
    <property type="entry name" value="4FE4S_FER_1"/>
    <property type="match status" value="2"/>
</dbReference>
<dbReference type="InterPro" id="IPR009051">
    <property type="entry name" value="Helical_ferredxn"/>
</dbReference>
<evidence type="ECO:0000313" key="10">
    <source>
        <dbReference type="Proteomes" id="UP001501207"/>
    </source>
</evidence>
<gene>
    <name evidence="8" type="ORF">GCM10023143_17300</name>
    <name evidence="9" type="ORF">GCM10023143_17870</name>
</gene>
<name>A0ABP8FRV7_9BACT</name>
<evidence type="ECO:0000256" key="1">
    <source>
        <dbReference type="ARBA" id="ARBA00022485"/>
    </source>
</evidence>
<dbReference type="Pfam" id="PF13187">
    <property type="entry name" value="Fer4_9"/>
    <property type="match status" value="1"/>
</dbReference>
<keyword evidence="6" id="KW-1133">Transmembrane helix</keyword>
<evidence type="ECO:0000256" key="5">
    <source>
        <dbReference type="ARBA" id="ARBA00023014"/>
    </source>
</evidence>
<dbReference type="EMBL" id="BAABFN010000003">
    <property type="protein sequence ID" value="GAA4309770.1"/>
    <property type="molecule type" value="Genomic_DNA"/>
</dbReference>
<dbReference type="Proteomes" id="UP001501207">
    <property type="component" value="Unassembled WGS sequence"/>
</dbReference>
<accession>A0ABP8FRV7</accession>
<evidence type="ECO:0000313" key="9">
    <source>
        <dbReference type="EMBL" id="GAA4309770.1"/>
    </source>
</evidence>
<evidence type="ECO:0000256" key="4">
    <source>
        <dbReference type="ARBA" id="ARBA00023004"/>
    </source>
</evidence>
<reference evidence="10" key="2">
    <citation type="journal article" date="2019" name="Int. J. Syst. Evol. Microbiol.">
        <title>The Global Catalogue of Microorganisms (GCM) 10K type strain sequencing project: providing services to taxonomists for standard genome sequencing and annotation.</title>
        <authorList>
            <consortium name="The Broad Institute Genomics Platform"/>
            <consortium name="The Broad Institute Genome Sequencing Center for Infectious Disease"/>
            <person name="Wu L."/>
            <person name="Ma J."/>
        </authorList>
    </citation>
    <scope>NUCLEOTIDE SEQUENCE [LARGE SCALE GENOMIC DNA]</scope>
    <source>
        <strain evidence="10">JCM 17664</strain>
    </source>
</reference>
<evidence type="ECO:0000256" key="2">
    <source>
        <dbReference type="ARBA" id="ARBA00022723"/>
    </source>
</evidence>
<evidence type="ECO:0000256" key="3">
    <source>
        <dbReference type="ARBA" id="ARBA00023002"/>
    </source>
</evidence>